<reference evidence="1" key="1">
    <citation type="submission" date="2014-12" db="EMBL/GenBank/DDBJ databases">
        <title>Insight into the proteome of Arion vulgaris.</title>
        <authorList>
            <person name="Aradska J."/>
            <person name="Bulat T."/>
            <person name="Smidak R."/>
            <person name="Sarate P."/>
            <person name="Gangsoo J."/>
            <person name="Sialana F."/>
            <person name="Bilban M."/>
            <person name="Lubec G."/>
        </authorList>
    </citation>
    <scope>NUCLEOTIDE SEQUENCE</scope>
    <source>
        <tissue evidence="1">Skin</tissue>
    </source>
</reference>
<feature type="non-terminal residue" evidence="1">
    <location>
        <position position="1"/>
    </location>
</feature>
<evidence type="ECO:0000313" key="1">
    <source>
        <dbReference type="EMBL" id="CEK69715.1"/>
    </source>
</evidence>
<protein>
    <submittedName>
        <fullName evidence="1">Uncharacterized protein</fullName>
    </submittedName>
</protein>
<dbReference type="AlphaFoldDB" id="A0A0B6ZPR8"/>
<gene>
    <name evidence="1" type="primary">ORF71318</name>
</gene>
<sequence length="52" mass="6195">TCQPPRGTFQSSNQYVQPYINHTPAISTLLRIMHHIRILRQTYVNYSIRSRH</sequence>
<accession>A0A0B6ZPR8</accession>
<proteinExistence type="predicted"/>
<dbReference type="EMBL" id="HACG01022850">
    <property type="protein sequence ID" value="CEK69715.1"/>
    <property type="molecule type" value="Transcribed_RNA"/>
</dbReference>
<organism evidence="1">
    <name type="scientific">Arion vulgaris</name>
    <dbReference type="NCBI Taxonomy" id="1028688"/>
    <lineage>
        <taxon>Eukaryota</taxon>
        <taxon>Metazoa</taxon>
        <taxon>Spiralia</taxon>
        <taxon>Lophotrochozoa</taxon>
        <taxon>Mollusca</taxon>
        <taxon>Gastropoda</taxon>
        <taxon>Heterobranchia</taxon>
        <taxon>Euthyneura</taxon>
        <taxon>Panpulmonata</taxon>
        <taxon>Eupulmonata</taxon>
        <taxon>Stylommatophora</taxon>
        <taxon>Helicina</taxon>
        <taxon>Arionoidea</taxon>
        <taxon>Arionidae</taxon>
        <taxon>Arion</taxon>
    </lineage>
</organism>
<name>A0A0B6ZPR8_9EUPU</name>